<dbReference type="InterPro" id="IPR038153">
    <property type="entry name" value="EvaA-like_sf"/>
</dbReference>
<gene>
    <name evidence="2" type="ORF">HNR06_005272</name>
</gene>
<protein>
    <submittedName>
        <fullName evidence="2">Oxidase EvaA</fullName>
        <ecNumber evidence="2">4.2.1.159</ecNumber>
    </submittedName>
</protein>
<dbReference type="Pfam" id="PF03559">
    <property type="entry name" value="Hexose_dehydrat"/>
    <property type="match status" value="2"/>
</dbReference>
<reference evidence="2 3" key="1">
    <citation type="submission" date="2020-07" db="EMBL/GenBank/DDBJ databases">
        <title>Sequencing the genomes of 1000 actinobacteria strains.</title>
        <authorList>
            <person name="Klenk H.-P."/>
        </authorList>
    </citation>
    <scope>NUCLEOTIDE SEQUENCE [LARGE SCALE GENOMIC DNA]</scope>
    <source>
        <strain evidence="2 3">DSM 45278</strain>
    </source>
</reference>
<keyword evidence="2" id="KW-0456">Lyase</keyword>
<proteinExistence type="predicted"/>
<feature type="domain" description="dTDP-4-dehydro-6-deoxy-alpha-D-glucopyranose 2,3-dehydratase" evidence="1">
    <location>
        <begin position="3"/>
        <end position="186"/>
    </location>
</feature>
<comment type="caution">
    <text evidence="2">The sequence shown here is derived from an EMBL/GenBank/DDBJ whole genome shotgun (WGS) entry which is preliminary data.</text>
</comment>
<name>A0A7Z0BLB4_9ACTN</name>
<dbReference type="GO" id="GO:0016829">
    <property type="term" value="F:lyase activity"/>
    <property type="evidence" value="ECO:0007669"/>
    <property type="project" value="UniProtKB-KW"/>
</dbReference>
<dbReference type="EMBL" id="JACCHL010000001">
    <property type="protein sequence ID" value="NYH55683.1"/>
    <property type="molecule type" value="Genomic_DNA"/>
</dbReference>
<dbReference type="Gene3D" id="3.90.79.40">
    <property type="entry name" value="EvaA sugar 2,3-dehydratase subunit"/>
    <property type="match status" value="2"/>
</dbReference>
<dbReference type="AlphaFoldDB" id="A0A7Z0BLB4"/>
<accession>A0A7Z0BLB4</accession>
<dbReference type="InterPro" id="IPR005212">
    <property type="entry name" value="EvaA-like"/>
</dbReference>
<organism evidence="2 3">
    <name type="scientific">Nocardiopsis sinuspersici</name>
    <dbReference type="NCBI Taxonomy" id="501010"/>
    <lineage>
        <taxon>Bacteria</taxon>
        <taxon>Bacillati</taxon>
        <taxon>Actinomycetota</taxon>
        <taxon>Actinomycetes</taxon>
        <taxon>Streptosporangiales</taxon>
        <taxon>Nocardiopsidaceae</taxon>
        <taxon>Nocardiopsis</taxon>
    </lineage>
</organism>
<feature type="domain" description="dTDP-4-dehydro-6-deoxy-alpha-D-glucopyranose 2,3-dehydratase" evidence="1">
    <location>
        <begin position="222"/>
        <end position="419"/>
    </location>
</feature>
<evidence type="ECO:0000313" key="2">
    <source>
        <dbReference type="EMBL" id="NYH55683.1"/>
    </source>
</evidence>
<evidence type="ECO:0000259" key="1">
    <source>
        <dbReference type="Pfam" id="PF03559"/>
    </source>
</evidence>
<sequence>MTSRPLEDLEGWELHTDSGRIRHASGRFFSVGGIEVDMPGAEVPRWAQPVIHQPETGILGILVKRFAGVVHLLMQAKSEPGNRGGFQFSPTVQATRSNFTGVHRGRAVPYIDRFLDAAPDQVVADVRQSEQGTWFVRKHNRNMIVEAADDVEVIDGFVWLTLGQVHRLLAEDNLVNMDARTVLACLPFSGPELGALLGDGRGFRGALVRSCLPEPCPLHTTGEILGWISRVRSMIEVNVSPVPLWGLRGWRWEGGRISHEHGRHFDVIGARVRARGREVAGWDQPMIAARGVGTVAFVATRIQGVLHVLVRTRIEPGYADVAELGPTVQCGPVRGGRRTPPFLREVLGAPAGRIRFDTVLSEEGGRFFHTRNRYMVVEAAPGEVSEAPGFRWVTLHQLSGLVRHSHYLNIEARTLMACLHSLAARL</sequence>
<dbReference type="Proteomes" id="UP000584931">
    <property type="component" value="Unassembled WGS sequence"/>
</dbReference>
<evidence type="ECO:0000313" key="3">
    <source>
        <dbReference type="Proteomes" id="UP000584931"/>
    </source>
</evidence>
<dbReference type="EC" id="4.2.1.159" evidence="2"/>